<protein>
    <submittedName>
        <fullName evidence="1">Uncharacterized protein</fullName>
    </submittedName>
</protein>
<dbReference type="AlphaFoldDB" id="A0A833FL03"/>
<sequence length="85" mass="9801">MEVIDKTKNKQKEQWQLGDVLKSNDGDIGMIIKDNYNNYTIIDFKGDMMGFGPFSIYELGGHDTISNLQKEYPNYHKVNAKLVIE</sequence>
<dbReference type="Proteomes" id="UP000460112">
    <property type="component" value="Unassembled WGS sequence"/>
</dbReference>
<proteinExistence type="predicted"/>
<gene>
    <name evidence="1" type="ORF">F8244_04355</name>
</gene>
<name>A0A833FL03_LACGS</name>
<evidence type="ECO:0000313" key="1">
    <source>
        <dbReference type="EMBL" id="KAB1951741.1"/>
    </source>
</evidence>
<comment type="caution">
    <text evidence="1">The sequence shown here is derived from an EMBL/GenBank/DDBJ whole genome shotgun (WGS) entry which is preliminary data.</text>
</comment>
<organism evidence="1 2">
    <name type="scientific">Lactobacillus gasseri</name>
    <dbReference type="NCBI Taxonomy" id="1596"/>
    <lineage>
        <taxon>Bacteria</taxon>
        <taxon>Bacillati</taxon>
        <taxon>Bacillota</taxon>
        <taxon>Bacilli</taxon>
        <taxon>Lactobacillales</taxon>
        <taxon>Lactobacillaceae</taxon>
        <taxon>Lactobacillus</taxon>
    </lineage>
</organism>
<dbReference type="EMBL" id="WBOA01000001">
    <property type="protein sequence ID" value="KAB1951741.1"/>
    <property type="molecule type" value="Genomic_DNA"/>
</dbReference>
<accession>A0A833FL03</accession>
<dbReference type="RefSeq" id="WP_151494733.1">
    <property type="nucleotide sequence ID" value="NZ_WBOA01000001.1"/>
</dbReference>
<evidence type="ECO:0000313" key="2">
    <source>
        <dbReference type="Proteomes" id="UP000460112"/>
    </source>
</evidence>
<reference evidence="1 2" key="1">
    <citation type="submission" date="2019-09" db="EMBL/GenBank/DDBJ databases">
        <title>Investigation of probiotic properties of different lactic acid bacteria.</title>
        <authorList>
            <person name="Jaomanjaka F."/>
            <person name="Blanc P."/>
        </authorList>
    </citation>
    <scope>NUCLEOTIDE SEQUENCE [LARGE SCALE GENOMIC DNA]</scope>
    <source>
        <strain evidence="1 2">BIO6369</strain>
    </source>
</reference>